<dbReference type="CDD" id="cd03586">
    <property type="entry name" value="PolY_Pol_IV_kappa"/>
    <property type="match status" value="1"/>
</dbReference>
<dbReference type="EC" id="2.7.7.7" evidence="4"/>
<evidence type="ECO:0000256" key="5">
    <source>
        <dbReference type="ARBA" id="ARBA00022457"/>
    </source>
</evidence>
<evidence type="ECO:0000256" key="9">
    <source>
        <dbReference type="ARBA" id="ARBA00022705"/>
    </source>
</evidence>
<evidence type="ECO:0000256" key="14">
    <source>
        <dbReference type="ARBA" id="ARBA00023125"/>
    </source>
</evidence>
<comment type="similarity">
    <text evidence="3">Belongs to the DNA polymerase type-Y family.</text>
</comment>
<evidence type="ECO:0000256" key="3">
    <source>
        <dbReference type="ARBA" id="ARBA00010945"/>
    </source>
</evidence>
<accession>A0A8S5T5T7</accession>
<evidence type="ECO:0000313" key="19">
    <source>
        <dbReference type="EMBL" id="DAF58371.1"/>
    </source>
</evidence>
<dbReference type="Pfam" id="PF21999">
    <property type="entry name" value="IMS_HHH_1"/>
    <property type="match status" value="1"/>
</dbReference>
<dbReference type="NCBIfam" id="NF002677">
    <property type="entry name" value="PRK02406.1"/>
    <property type="match status" value="1"/>
</dbReference>
<dbReference type="PANTHER" id="PTHR11076">
    <property type="entry name" value="DNA REPAIR POLYMERASE UMUC / TRANSFERASE FAMILY MEMBER"/>
    <property type="match status" value="1"/>
</dbReference>
<proteinExistence type="inferred from homology"/>
<evidence type="ECO:0000256" key="1">
    <source>
        <dbReference type="ARBA" id="ARBA00001946"/>
    </source>
</evidence>
<keyword evidence="12" id="KW-0460">Magnesium</keyword>
<dbReference type="GO" id="GO:0003684">
    <property type="term" value="F:damaged DNA binding"/>
    <property type="evidence" value="ECO:0007669"/>
    <property type="project" value="InterPro"/>
</dbReference>
<evidence type="ECO:0000256" key="7">
    <source>
        <dbReference type="ARBA" id="ARBA00022679"/>
    </source>
</evidence>
<dbReference type="InterPro" id="IPR043502">
    <property type="entry name" value="DNA/RNA_pol_sf"/>
</dbReference>
<name>A0A8S5T5T7_9VIRU</name>
<comment type="subcellular location">
    <subcellularLocation>
        <location evidence="2">Cytoplasm</location>
    </subcellularLocation>
</comment>
<evidence type="ECO:0000256" key="11">
    <source>
        <dbReference type="ARBA" id="ARBA00022763"/>
    </source>
</evidence>
<keyword evidence="6" id="KW-0963">Cytoplasm</keyword>
<dbReference type="GO" id="GO:0042276">
    <property type="term" value="P:error-prone translesion synthesis"/>
    <property type="evidence" value="ECO:0007669"/>
    <property type="project" value="TreeGrafter"/>
</dbReference>
<dbReference type="InterPro" id="IPR053848">
    <property type="entry name" value="IMS_HHH_1"/>
</dbReference>
<dbReference type="GO" id="GO:0006281">
    <property type="term" value="P:DNA repair"/>
    <property type="evidence" value="ECO:0007669"/>
    <property type="project" value="UniProtKB-KW"/>
</dbReference>
<organism evidence="19">
    <name type="scientific">Microviridae sp. ctdfd8</name>
    <dbReference type="NCBI Taxonomy" id="2827646"/>
    <lineage>
        <taxon>Viruses</taxon>
        <taxon>Monodnaviria</taxon>
        <taxon>Sangervirae</taxon>
        <taxon>Phixviricota</taxon>
        <taxon>Malgrandaviricetes</taxon>
        <taxon>Petitvirales</taxon>
        <taxon>Microviridae</taxon>
    </lineage>
</organism>
<keyword evidence="5" id="KW-0515">Mutator protein</keyword>
<dbReference type="GO" id="GO:0046872">
    <property type="term" value="F:metal ion binding"/>
    <property type="evidence" value="ECO:0007669"/>
    <property type="project" value="UniProtKB-KW"/>
</dbReference>
<dbReference type="InterPro" id="IPR017961">
    <property type="entry name" value="DNA_pol_Y-fam_little_finger"/>
</dbReference>
<dbReference type="PANTHER" id="PTHR11076:SF33">
    <property type="entry name" value="DNA POLYMERASE KAPPA"/>
    <property type="match status" value="1"/>
</dbReference>
<keyword evidence="13" id="KW-0239">DNA-directed DNA polymerase</keyword>
<keyword evidence="10" id="KW-0479">Metal-binding</keyword>
<evidence type="ECO:0000256" key="17">
    <source>
        <dbReference type="SAM" id="MobiDB-lite"/>
    </source>
</evidence>
<keyword evidence="11" id="KW-0227">DNA damage</keyword>
<protein>
    <recommendedName>
        <fullName evidence="4">DNA-directed DNA polymerase</fullName>
        <ecNumber evidence="4">2.7.7.7</ecNumber>
    </recommendedName>
</protein>
<evidence type="ECO:0000256" key="2">
    <source>
        <dbReference type="ARBA" id="ARBA00004496"/>
    </source>
</evidence>
<dbReference type="FunFam" id="3.30.1490.100:FF:000004">
    <property type="entry name" value="DNA polymerase IV"/>
    <property type="match status" value="1"/>
</dbReference>
<dbReference type="Pfam" id="PF11799">
    <property type="entry name" value="IMS_C"/>
    <property type="match status" value="1"/>
</dbReference>
<dbReference type="GO" id="GO:0009432">
    <property type="term" value="P:SOS response"/>
    <property type="evidence" value="ECO:0007669"/>
    <property type="project" value="TreeGrafter"/>
</dbReference>
<dbReference type="Gene3D" id="3.40.1170.60">
    <property type="match status" value="1"/>
</dbReference>
<sequence length="368" mass="41472">MMQHYRKIIHIDMDCFYAAVERLDNNNLAGKAIVVGHDSDRGVVSTASYEARRYGVHSAQSIRMAKKLCPDLLIIEPRFERYKEISNKIHNIFHRYTDLIEPISLDEAFLDVTQNKKGIELAVDIAKEIKAAIHDELGLTASAGVSYCKLLAKIASDYNKPDGLCIIHPDNAIAFLDKLKVEDLWLVGHKTALELHSLGIFKVRQLRNQSLSTLSRLFGKRGQLFYDYARGIDDSPVEARNDRKSVSCESTFAQDLSLKSNVIIELYHITLELVNRLDKSDFSGHTLTLKVKYADFTQVTRSLTCATPLTSKDTILPLAKKLLQKVEINASHPIRLMGLGVSLGDDKPHNKLLSKPKQEEPQLPFAEY</sequence>
<evidence type="ECO:0000256" key="10">
    <source>
        <dbReference type="ARBA" id="ARBA00022723"/>
    </source>
</evidence>
<dbReference type="Gene3D" id="3.30.1490.100">
    <property type="entry name" value="DNA polymerase, Y-family, little finger domain"/>
    <property type="match status" value="1"/>
</dbReference>
<dbReference type="GO" id="GO:0003887">
    <property type="term" value="F:DNA-directed DNA polymerase activity"/>
    <property type="evidence" value="ECO:0007669"/>
    <property type="project" value="UniProtKB-KW"/>
</dbReference>
<dbReference type="HAMAP" id="MF_01113">
    <property type="entry name" value="DNApol_IV"/>
    <property type="match status" value="1"/>
</dbReference>
<dbReference type="InterPro" id="IPR001126">
    <property type="entry name" value="UmuC"/>
</dbReference>
<reference evidence="19" key="1">
    <citation type="journal article" date="2021" name="Proc. Natl. Acad. Sci. U.S.A.">
        <title>A Catalog of Tens of Thousands of Viruses from Human Metagenomes Reveals Hidden Associations with Chronic Diseases.</title>
        <authorList>
            <person name="Tisza M.J."/>
            <person name="Buck C.B."/>
        </authorList>
    </citation>
    <scope>NUCLEOTIDE SEQUENCE</scope>
    <source>
        <strain evidence="19">Ctdfd8</strain>
    </source>
</reference>
<dbReference type="InterPro" id="IPR022880">
    <property type="entry name" value="DNApol_IV"/>
</dbReference>
<keyword evidence="8" id="KW-0548">Nucleotidyltransferase</keyword>
<dbReference type="SUPFAM" id="SSF56672">
    <property type="entry name" value="DNA/RNA polymerases"/>
    <property type="match status" value="1"/>
</dbReference>
<keyword evidence="15" id="KW-0234">DNA repair</keyword>
<keyword evidence="9" id="KW-0235">DNA replication</keyword>
<feature type="region of interest" description="Disordered" evidence="17">
    <location>
        <begin position="348"/>
        <end position="368"/>
    </location>
</feature>
<dbReference type="SUPFAM" id="SSF100879">
    <property type="entry name" value="Lesion bypass DNA polymerase (Y-family), little finger domain"/>
    <property type="match status" value="1"/>
</dbReference>
<dbReference type="PROSITE" id="PS50173">
    <property type="entry name" value="UMUC"/>
    <property type="match status" value="1"/>
</dbReference>
<dbReference type="Gene3D" id="3.30.70.270">
    <property type="match status" value="1"/>
</dbReference>
<feature type="domain" description="UmuC" evidence="18">
    <location>
        <begin position="8"/>
        <end position="188"/>
    </location>
</feature>
<keyword evidence="14" id="KW-0238">DNA-binding</keyword>
<dbReference type="Gene3D" id="1.10.150.20">
    <property type="entry name" value="5' to 3' exonuclease, C-terminal subdomain"/>
    <property type="match status" value="1"/>
</dbReference>
<evidence type="ECO:0000259" key="18">
    <source>
        <dbReference type="PROSITE" id="PS50173"/>
    </source>
</evidence>
<evidence type="ECO:0000256" key="16">
    <source>
        <dbReference type="ARBA" id="ARBA00049244"/>
    </source>
</evidence>
<keyword evidence="7" id="KW-0808">Transferase</keyword>
<dbReference type="InterPro" id="IPR036775">
    <property type="entry name" value="DNA_pol_Y-fam_lit_finger_sf"/>
</dbReference>
<evidence type="ECO:0000256" key="12">
    <source>
        <dbReference type="ARBA" id="ARBA00022842"/>
    </source>
</evidence>
<evidence type="ECO:0000256" key="6">
    <source>
        <dbReference type="ARBA" id="ARBA00022490"/>
    </source>
</evidence>
<dbReference type="InterPro" id="IPR050116">
    <property type="entry name" value="DNA_polymerase-Y"/>
</dbReference>
<dbReference type="GO" id="GO:0006260">
    <property type="term" value="P:DNA replication"/>
    <property type="evidence" value="ECO:0007669"/>
    <property type="project" value="UniProtKB-KW"/>
</dbReference>
<dbReference type="Pfam" id="PF00817">
    <property type="entry name" value="IMS"/>
    <property type="match status" value="1"/>
</dbReference>
<evidence type="ECO:0000256" key="8">
    <source>
        <dbReference type="ARBA" id="ARBA00022695"/>
    </source>
</evidence>
<dbReference type="EMBL" id="BK032751">
    <property type="protein sequence ID" value="DAF58371.1"/>
    <property type="molecule type" value="Genomic_DNA"/>
</dbReference>
<comment type="catalytic activity">
    <reaction evidence="16">
        <text>DNA(n) + a 2'-deoxyribonucleoside 5'-triphosphate = DNA(n+1) + diphosphate</text>
        <dbReference type="Rhea" id="RHEA:22508"/>
        <dbReference type="Rhea" id="RHEA-COMP:17339"/>
        <dbReference type="Rhea" id="RHEA-COMP:17340"/>
        <dbReference type="ChEBI" id="CHEBI:33019"/>
        <dbReference type="ChEBI" id="CHEBI:61560"/>
        <dbReference type="ChEBI" id="CHEBI:173112"/>
        <dbReference type="EC" id="2.7.7.7"/>
    </reaction>
</comment>
<evidence type="ECO:0000256" key="4">
    <source>
        <dbReference type="ARBA" id="ARBA00012417"/>
    </source>
</evidence>
<evidence type="ECO:0000256" key="13">
    <source>
        <dbReference type="ARBA" id="ARBA00022932"/>
    </source>
</evidence>
<dbReference type="InterPro" id="IPR043128">
    <property type="entry name" value="Rev_trsase/Diguanyl_cyclase"/>
</dbReference>
<evidence type="ECO:0000256" key="15">
    <source>
        <dbReference type="ARBA" id="ARBA00023204"/>
    </source>
</evidence>
<comment type="cofactor">
    <cofactor evidence="1">
        <name>Mg(2+)</name>
        <dbReference type="ChEBI" id="CHEBI:18420"/>
    </cofactor>
</comment>